<dbReference type="Proteomes" id="UP000029614">
    <property type="component" value="Unassembled WGS sequence"/>
</dbReference>
<dbReference type="Pfam" id="PF23343">
    <property type="entry name" value="REP_ORF2-G2P"/>
    <property type="match status" value="1"/>
</dbReference>
<dbReference type="InterPro" id="IPR056906">
    <property type="entry name" value="ORF2/G2P_dom"/>
</dbReference>
<evidence type="ECO:0000259" key="1">
    <source>
        <dbReference type="Pfam" id="PF23343"/>
    </source>
</evidence>
<gene>
    <name evidence="2" type="ORF">HMPREF9302_06370</name>
</gene>
<organism evidence="2 3">
    <name type="scientific">Prevotella amnii DNF00058</name>
    <dbReference type="NCBI Taxonomy" id="1401066"/>
    <lineage>
        <taxon>Bacteria</taxon>
        <taxon>Pseudomonadati</taxon>
        <taxon>Bacteroidota</taxon>
        <taxon>Bacteroidia</taxon>
        <taxon>Bacteroidales</taxon>
        <taxon>Prevotellaceae</taxon>
        <taxon>Prevotella</taxon>
    </lineage>
</organism>
<protein>
    <recommendedName>
        <fullName evidence="1">Replication-associated protein ORF2/G2P domain-containing protein</fullName>
    </recommendedName>
</protein>
<name>A0A096D2L2_9BACT</name>
<reference evidence="2 3" key="1">
    <citation type="submission" date="2014-07" db="EMBL/GenBank/DDBJ databases">
        <authorList>
            <person name="McCorrison J."/>
            <person name="Sanka R."/>
            <person name="Torralba M."/>
            <person name="Gillis M."/>
            <person name="Haft D.H."/>
            <person name="Methe B."/>
            <person name="Sutton G."/>
            <person name="Nelson K.E."/>
        </authorList>
    </citation>
    <scope>NUCLEOTIDE SEQUENCE [LARGE SCALE GENOMIC DNA]</scope>
    <source>
        <strain evidence="2 3">DNF00058</strain>
    </source>
</reference>
<evidence type="ECO:0000313" key="2">
    <source>
        <dbReference type="EMBL" id="KGF51749.1"/>
    </source>
</evidence>
<sequence length="482" mass="57849">MYISKVYNLPNIDRCLEPKRIINPYTHEVVYASCRKCAACLNAKGSHWSYRIQQECKYHRYSLFGTLTYDNDHIPYYYVDKVFNCYTSSFEVEEGVYNVLDNVEPYSADIRLNHDIYNRKFIIPTFNIKDVQKFFKRLRSKIAYLFKIKNIKNESQKIRYYLCAEYGGKTLRPHYHFVLWYDSPTIMENILQFLSESWTYGSVRRCELINGNAPQYVAKYVAGNSNLPKVLCLKFTRPFHVQSKSPCIGYGKDDEAALLENVFNGTYGRYQYDVASQSTLYVQPARSLEMRFLPKCREYRSLSYIEKLRVYSYSFENSGGDLKKRFESEVDRYCSRQCNRFCHQHNITPRQYVKLLDRYYKNKDYYLLKEQLYYQKIYLEYLHLPKVHLLGMYPTFYEDLPHHLKDYPGSPAYYICESYGLKLDDVKELFYTRYKLDGFKVEKTKQKYSQFGVNNRMLQYKYLYDANKTKIYNDTFNPQYLE</sequence>
<feature type="domain" description="Replication-associated protein ORF2/G2P" evidence="1">
    <location>
        <begin position="127"/>
        <end position="222"/>
    </location>
</feature>
<dbReference type="AlphaFoldDB" id="A0A096D2L2"/>
<comment type="caution">
    <text evidence="2">The sequence shown here is derived from an EMBL/GenBank/DDBJ whole genome shotgun (WGS) entry which is preliminary data.</text>
</comment>
<dbReference type="OrthoDB" id="1083181at2"/>
<keyword evidence="3" id="KW-1185">Reference proteome</keyword>
<accession>A0A096D2L2</accession>
<dbReference type="EMBL" id="JRNU01000025">
    <property type="protein sequence ID" value="KGF51749.1"/>
    <property type="molecule type" value="Genomic_DNA"/>
</dbReference>
<dbReference type="RefSeq" id="WP_036855731.1">
    <property type="nucleotide sequence ID" value="NZ_JRNU01000025.1"/>
</dbReference>
<evidence type="ECO:0000313" key="3">
    <source>
        <dbReference type="Proteomes" id="UP000029614"/>
    </source>
</evidence>
<proteinExistence type="predicted"/>